<name>A0AA39K3N4_ARMTA</name>
<proteinExistence type="predicted"/>
<dbReference type="AlphaFoldDB" id="A0AA39K3N4"/>
<evidence type="ECO:0000313" key="1">
    <source>
        <dbReference type="EMBL" id="KAK0452850.1"/>
    </source>
</evidence>
<dbReference type="EMBL" id="JAUEPS010000030">
    <property type="protein sequence ID" value="KAK0452850.1"/>
    <property type="molecule type" value="Genomic_DNA"/>
</dbReference>
<comment type="caution">
    <text evidence="1">The sequence shown here is derived from an EMBL/GenBank/DDBJ whole genome shotgun (WGS) entry which is preliminary data.</text>
</comment>
<accession>A0AA39K3N4</accession>
<organism evidence="1 2">
    <name type="scientific">Armillaria tabescens</name>
    <name type="common">Ringless honey mushroom</name>
    <name type="synonym">Agaricus tabescens</name>
    <dbReference type="NCBI Taxonomy" id="1929756"/>
    <lineage>
        <taxon>Eukaryota</taxon>
        <taxon>Fungi</taxon>
        <taxon>Dikarya</taxon>
        <taxon>Basidiomycota</taxon>
        <taxon>Agaricomycotina</taxon>
        <taxon>Agaricomycetes</taxon>
        <taxon>Agaricomycetidae</taxon>
        <taxon>Agaricales</taxon>
        <taxon>Marasmiineae</taxon>
        <taxon>Physalacriaceae</taxon>
        <taxon>Desarmillaria</taxon>
    </lineage>
</organism>
<keyword evidence="2" id="KW-1185">Reference proteome</keyword>
<evidence type="ECO:0000313" key="2">
    <source>
        <dbReference type="Proteomes" id="UP001175211"/>
    </source>
</evidence>
<dbReference type="RefSeq" id="XP_060328186.1">
    <property type="nucleotide sequence ID" value="XM_060479496.1"/>
</dbReference>
<gene>
    <name evidence="1" type="ORF">EV420DRAFT_1700971</name>
</gene>
<reference evidence="1" key="1">
    <citation type="submission" date="2023-06" db="EMBL/GenBank/DDBJ databases">
        <authorList>
            <consortium name="Lawrence Berkeley National Laboratory"/>
            <person name="Ahrendt S."/>
            <person name="Sahu N."/>
            <person name="Indic B."/>
            <person name="Wong-Bajracharya J."/>
            <person name="Merenyi Z."/>
            <person name="Ke H.-M."/>
            <person name="Monk M."/>
            <person name="Kocsube S."/>
            <person name="Drula E."/>
            <person name="Lipzen A."/>
            <person name="Balint B."/>
            <person name="Henrissat B."/>
            <person name="Andreopoulos B."/>
            <person name="Martin F.M."/>
            <person name="Harder C.B."/>
            <person name="Rigling D."/>
            <person name="Ford K.L."/>
            <person name="Foster G.D."/>
            <person name="Pangilinan J."/>
            <person name="Papanicolaou A."/>
            <person name="Barry K."/>
            <person name="LaButti K."/>
            <person name="Viragh M."/>
            <person name="Koriabine M."/>
            <person name="Yan M."/>
            <person name="Riley R."/>
            <person name="Champramary S."/>
            <person name="Plett K.L."/>
            <person name="Tsai I.J."/>
            <person name="Slot J."/>
            <person name="Sipos G."/>
            <person name="Plett J."/>
            <person name="Nagy L.G."/>
            <person name="Grigoriev I.V."/>
        </authorList>
    </citation>
    <scope>NUCLEOTIDE SEQUENCE</scope>
    <source>
        <strain evidence="1">CCBAS 213</strain>
    </source>
</reference>
<dbReference type="GeneID" id="85363044"/>
<protein>
    <recommendedName>
        <fullName evidence="3">Heterokaryon incompatibility domain-containing protein</fullName>
    </recommendedName>
</protein>
<dbReference type="Proteomes" id="UP001175211">
    <property type="component" value="Unassembled WGS sequence"/>
</dbReference>
<evidence type="ECO:0008006" key="3">
    <source>
        <dbReference type="Google" id="ProtNLM"/>
    </source>
</evidence>
<sequence>MSWTSGATTAWYQHTSSPNNGRDKQLVALNKMQKVYENFPEVTLTAFDETGKVESTIPVPLQRTYTGRKPAIRSDLADKFCASLKIKDVLKELNEALHTSYTLDNPILHSVLESSILEYVDFGTLYAHLRPYWYDLTTVKSIREASRSRDLEMRNTMVTNKRIADGNIPPRRVWDLCANRVVPFWVASRRPWAISHSWVSDEEREDVPTPINGCEWPVPMPKDADLNLIRIQMLNSGAEEDLRTKEWEIDVPTIGAIYRNTIRTVHYYLNGLGRPFILKPGYFENERCWFKRAWTLQEMGKSSMYATPTVDDSEDEYLKRMFEEKIRSLPLSPPQNVFDVLSEMDKRKSRKPLDKVAGLAYLLCAKSIPVYDETQSEKAEEAWEALVSVMAENYLAQLLFLYPEPGDGGKFWRPSWKQATAARLPYNYFDLKPGFLQTEGTDTDWCLCTCIKSGNVRGLAKASNEGIPRQGELVVKDDSGALHIIKIFADHKYPILDGSYTLIGEGFLPWRSVTNLNFLRYWVVGRQQSRGKFEKISVIQMADVDERSKLDRLHVAQHNVQPFTASGGDRAIFHVPPRIVA</sequence>